<feature type="domain" description="DNA methylase adenine-specific" evidence="5">
    <location>
        <begin position="177"/>
        <end position="271"/>
    </location>
</feature>
<dbReference type="InterPro" id="IPR002052">
    <property type="entry name" value="DNA_methylase_N6_adenine_CS"/>
</dbReference>
<dbReference type="AlphaFoldDB" id="A0A517QQY2"/>
<dbReference type="PROSITE" id="PS00092">
    <property type="entry name" value="N6_MTASE"/>
    <property type="match status" value="1"/>
</dbReference>
<dbReference type="GO" id="GO:0003677">
    <property type="term" value="F:DNA binding"/>
    <property type="evidence" value="ECO:0007669"/>
    <property type="project" value="InterPro"/>
</dbReference>
<dbReference type="PANTHER" id="PTHR33841">
    <property type="entry name" value="DNA METHYLTRANSFERASE YEEA-RELATED"/>
    <property type="match status" value="1"/>
</dbReference>
<dbReference type="REBASE" id="356336">
    <property type="entry name" value="PbaMal48ORF32800P"/>
</dbReference>
<gene>
    <name evidence="6" type="ORF">Mal48_32800</name>
</gene>
<dbReference type="GO" id="GO:0008170">
    <property type="term" value="F:N-methyltransferase activity"/>
    <property type="evidence" value="ECO:0007669"/>
    <property type="project" value="InterPro"/>
</dbReference>
<keyword evidence="3" id="KW-0808">Transferase</keyword>
<dbReference type="SUPFAM" id="SSF53335">
    <property type="entry name" value="S-adenosyl-L-methionine-dependent methyltransferases"/>
    <property type="match status" value="1"/>
</dbReference>
<keyword evidence="4" id="KW-0680">Restriction system</keyword>
<protein>
    <submittedName>
        <fullName evidence="6">N-6 DNA Methylase</fullName>
    </submittedName>
</protein>
<dbReference type="InterPro" id="IPR029063">
    <property type="entry name" value="SAM-dependent_MTases_sf"/>
</dbReference>
<dbReference type="KEGG" id="tpol:Mal48_32800"/>
<evidence type="ECO:0000313" key="6">
    <source>
        <dbReference type="EMBL" id="QDT34023.1"/>
    </source>
</evidence>
<accession>A0A517QQY2</accession>
<dbReference type="GO" id="GO:0009007">
    <property type="term" value="F:site-specific DNA-methyltransferase (adenine-specific) activity"/>
    <property type="evidence" value="ECO:0007669"/>
    <property type="project" value="UniProtKB-EC"/>
</dbReference>
<proteinExistence type="inferred from homology"/>
<organism evidence="6 7">
    <name type="scientific">Thalassoglobus polymorphus</name>
    <dbReference type="NCBI Taxonomy" id="2527994"/>
    <lineage>
        <taxon>Bacteria</taxon>
        <taxon>Pseudomonadati</taxon>
        <taxon>Planctomycetota</taxon>
        <taxon>Planctomycetia</taxon>
        <taxon>Planctomycetales</taxon>
        <taxon>Planctomycetaceae</taxon>
        <taxon>Thalassoglobus</taxon>
    </lineage>
</organism>
<evidence type="ECO:0000313" key="7">
    <source>
        <dbReference type="Proteomes" id="UP000315724"/>
    </source>
</evidence>
<name>A0A517QQY2_9PLAN</name>
<reference evidence="6 7" key="1">
    <citation type="submission" date="2019-02" db="EMBL/GenBank/DDBJ databases">
        <title>Deep-cultivation of Planctomycetes and their phenomic and genomic characterization uncovers novel biology.</title>
        <authorList>
            <person name="Wiegand S."/>
            <person name="Jogler M."/>
            <person name="Boedeker C."/>
            <person name="Pinto D."/>
            <person name="Vollmers J."/>
            <person name="Rivas-Marin E."/>
            <person name="Kohn T."/>
            <person name="Peeters S.H."/>
            <person name="Heuer A."/>
            <person name="Rast P."/>
            <person name="Oberbeckmann S."/>
            <person name="Bunk B."/>
            <person name="Jeske O."/>
            <person name="Meyerdierks A."/>
            <person name="Storesund J.E."/>
            <person name="Kallscheuer N."/>
            <person name="Luecker S."/>
            <person name="Lage O.M."/>
            <person name="Pohl T."/>
            <person name="Merkel B.J."/>
            <person name="Hornburger P."/>
            <person name="Mueller R.-W."/>
            <person name="Bruemmer F."/>
            <person name="Labrenz M."/>
            <person name="Spormann A.M."/>
            <person name="Op den Camp H."/>
            <person name="Overmann J."/>
            <person name="Amann R."/>
            <person name="Jetten M.S.M."/>
            <person name="Mascher T."/>
            <person name="Medema M.H."/>
            <person name="Devos D.P."/>
            <person name="Kaster A.-K."/>
            <person name="Ovreas L."/>
            <person name="Rohde M."/>
            <person name="Galperin M.Y."/>
            <person name="Jogler C."/>
        </authorList>
    </citation>
    <scope>NUCLEOTIDE SEQUENCE [LARGE SCALE GENOMIC DNA]</scope>
    <source>
        <strain evidence="6 7">Mal48</strain>
    </source>
</reference>
<sequence length="825" mass="92218">MQTTNQLNDQLLRLAQHIAGIDTAILESWKSRIDLCYGAMDGQRAVTFAGLEQVDAHSAVIAMESLFFLQTNLIALSAFHRTPDAFLREVSGLTNERLRHFLVELEDGTLFKNLGVSGFGSGCKFDWLFDASSSLCDLLKEIIVSVSLRWDEHNLLLEGDDPFQALQHQLFPANLCHVTGQFFTPEWLAELLLLDAGWNPSQTLVDPFCGSGVFIVKALRQAVDNQASIDEILPRILGVELNPITAAACRANIALFLAQHASEAKYCINILAADSVLPSALDADRANCLWAAPLAVDGITTTFESPYDDIALYSAHAYANAAGLNLSHWISPPTSHGNTSGQLAALTRREADQILTCNILPADVLVTNPPWVGWEYMSRPYREITAPAWKRYDLFNSKGLEASFLKEDLSNLAIVTAWDRYLRLGGSSAVVIRPSTMHSEVASSTVRRLTITDGGIPLKLKSIRTFPGISVFESAKTNTAAWILEKGEPTEFPVAVLEMQKRDRRRWSPESSSSLLEVRSKTTEIDRLAKPTTADSKSRWMIASREDMTAMKRLAGENELQPRMGVFTGGANAVFYMQELEQLNGLSLCENIVERAKRKVEQVQVKLETDSLRPVVRGRDLKMWEYSSEVGLLFPHDQSTGMYPLDEQELSSRYPQAHKYLRSMKKVLSNRKGFAGWEKNLLNKYFYTLQRVGPYTFAPYKVCWRYIASEFIVCVVDTSDDGRLAIPNDKVMFVPFESRDEAFFVAGVLSASLARRYVNSLIESRQISTKVIKTLQVPVFDKAQEAHCNISRLCREGHEILRESSSACVAGLREAVDELVEQLYE</sequence>
<dbReference type="Gene3D" id="3.40.50.150">
    <property type="entry name" value="Vaccinia Virus protein VP39"/>
    <property type="match status" value="1"/>
</dbReference>
<evidence type="ECO:0000256" key="2">
    <source>
        <dbReference type="ARBA" id="ARBA00022603"/>
    </source>
</evidence>
<dbReference type="InterPro" id="IPR003356">
    <property type="entry name" value="DNA_methylase_A-5"/>
</dbReference>
<dbReference type="Pfam" id="PF02384">
    <property type="entry name" value="N6_Mtase"/>
    <property type="match status" value="1"/>
</dbReference>
<evidence type="ECO:0000256" key="4">
    <source>
        <dbReference type="ARBA" id="ARBA00022747"/>
    </source>
</evidence>
<dbReference type="Proteomes" id="UP000315724">
    <property type="component" value="Chromosome"/>
</dbReference>
<dbReference type="PRINTS" id="PR00507">
    <property type="entry name" value="N12N6MTFRASE"/>
</dbReference>
<dbReference type="GO" id="GO:0009307">
    <property type="term" value="P:DNA restriction-modification system"/>
    <property type="evidence" value="ECO:0007669"/>
    <property type="project" value="UniProtKB-KW"/>
</dbReference>
<evidence type="ECO:0000256" key="1">
    <source>
        <dbReference type="ARBA" id="ARBA00006594"/>
    </source>
</evidence>
<dbReference type="EMBL" id="CP036267">
    <property type="protein sequence ID" value="QDT34023.1"/>
    <property type="molecule type" value="Genomic_DNA"/>
</dbReference>
<evidence type="ECO:0000259" key="5">
    <source>
        <dbReference type="Pfam" id="PF02384"/>
    </source>
</evidence>
<keyword evidence="7" id="KW-1185">Reference proteome</keyword>
<dbReference type="InterPro" id="IPR050953">
    <property type="entry name" value="N4_N6_ade-DNA_methylase"/>
</dbReference>
<keyword evidence="2 6" id="KW-0489">Methyltransferase</keyword>
<evidence type="ECO:0000256" key="3">
    <source>
        <dbReference type="ARBA" id="ARBA00022679"/>
    </source>
</evidence>
<dbReference type="PANTHER" id="PTHR33841:SF4">
    <property type="entry name" value="RESTRICTION MODIFICATION SYSTEM DNA SPECIFICITY DOMAIN"/>
    <property type="match status" value="1"/>
</dbReference>
<comment type="similarity">
    <text evidence="1">Belongs to the N(4)/N(6)-methyltransferase family.</text>
</comment>
<dbReference type="GO" id="GO:0032259">
    <property type="term" value="P:methylation"/>
    <property type="evidence" value="ECO:0007669"/>
    <property type="project" value="UniProtKB-KW"/>
</dbReference>